<comment type="catalytic activity">
    <reaction evidence="1 9">
        <text>a 4-O-methyl-thymidine in DNA + L-cysteinyl-[protein] = a thymidine in DNA + S-methyl-L-cysteinyl-[protein]</text>
        <dbReference type="Rhea" id="RHEA:53428"/>
        <dbReference type="Rhea" id="RHEA-COMP:10131"/>
        <dbReference type="Rhea" id="RHEA-COMP:10132"/>
        <dbReference type="Rhea" id="RHEA-COMP:13555"/>
        <dbReference type="Rhea" id="RHEA-COMP:13556"/>
        <dbReference type="ChEBI" id="CHEBI:29950"/>
        <dbReference type="ChEBI" id="CHEBI:82612"/>
        <dbReference type="ChEBI" id="CHEBI:137386"/>
        <dbReference type="ChEBI" id="CHEBI:137387"/>
        <dbReference type="EC" id="2.1.1.63"/>
    </reaction>
</comment>
<evidence type="ECO:0000259" key="11">
    <source>
        <dbReference type="Pfam" id="PF02870"/>
    </source>
</evidence>
<feature type="domain" description="Methylated-DNA-[protein]-cysteine S-methyltransferase DNA binding" evidence="10">
    <location>
        <begin position="80"/>
        <end position="160"/>
    </location>
</feature>
<dbReference type="RefSeq" id="WP_092762345.1">
    <property type="nucleotide sequence ID" value="NZ_FNZQ01000003.1"/>
</dbReference>
<evidence type="ECO:0000313" key="13">
    <source>
        <dbReference type="Proteomes" id="UP000199283"/>
    </source>
</evidence>
<dbReference type="Gene3D" id="3.30.160.70">
    <property type="entry name" value="Methylated DNA-protein cysteine methyltransferase domain"/>
    <property type="match status" value="1"/>
</dbReference>
<evidence type="ECO:0000256" key="3">
    <source>
        <dbReference type="ARBA" id="ARBA00022490"/>
    </source>
</evidence>
<dbReference type="PANTHER" id="PTHR10815">
    <property type="entry name" value="METHYLATED-DNA--PROTEIN-CYSTEINE METHYLTRANSFERASE"/>
    <property type="match status" value="1"/>
</dbReference>
<dbReference type="NCBIfam" id="TIGR00589">
    <property type="entry name" value="ogt"/>
    <property type="match status" value="1"/>
</dbReference>
<dbReference type="PROSITE" id="PS00374">
    <property type="entry name" value="MGMT"/>
    <property type="match status" value="1"/>
</dbReference>
<dbReference type="Pfam" id="PF01035">
    <property type="entry name" value="DNA_binding_1"/>
    <property type="match status" value="1"/>
</dbReference>
<evidence type="ECO:0000256" key="4">
    <source>
        <dbReference type="ARBA" id="ARBA00022603"/>
    </source>
</evidence>
<keyword evidence="5 9" id="KW-0808">Transferase</keyword>
<dbReference type="InterPro" id="IPR023546">
    <property type="entry name" value="MGMT"/>
</dbReference>
<dbReference type="AlphaFoldDB" id="A0A1H7MQ02"/>
<reference evidence="12 13" key="1">
    <citation type="submission" date="2016-10" db="EMBL/GenBank/DDBJ databases">
        <authorList>
            <person name="de Groot N.N."/>
        </authorList>
    </citation>
    <scope>NUCLEOTIDE SEQUENCE [LARGE SCALE GENOMIC DNA]</scope>
    <source>
        <strain evidence="12 13">DSM 14858</strain>
    </source>
</reference>
<dbReference type="HAMAP" id="MF_00772">
    <property type="entry name" value="OGT"/>
    <property type="match status" value="1"/>
</dbReference>
<keyword evidence="6 9" id="KW-0227">DNA damage</keyword>
<dbReference type="SUPFAM" id="SSF46767">
    <property type="entry name" value="Methylated DNA-protein cysteine methyltransferase, C-terminal domain"/>
    <property type="match status" value="1"/>
</dbReference>
<dbReference type="GO" id="GO:0006307">
    <property type="term" value="P:DNA alkylation repair"/>
    <property type="evidence" value="ECO:0007669"/>
    <property type="project" value="UniProtKB-UniRule"/>
</dbReference>
<feature type="active site" description="Nucleophile; methyl group acceptor" evidence="9">
    <location>
        <position position="131"/>
    </location>
</feature>
<dbReference type="EC" id="2.1.1.63" evidence="9"/>
<evidence type="ECO:0000256" key="6">
    <source>
        <dbReference type="ARBA" id="ARBA00022763"/>
    </source>
</evidence>
<comment type="function">
    <text evidence="9">Involved in the cellular defense against the biological effects of O6-methylguanine (O6-MeG) and O4-methylthymine (O4-MeT) in DNA. Repairs the methylated nucleobase in DNA by stoichiometrically transferring the methyl group to a cysteine residue in the enzyme. This is a suicide reaction: the enzyme is irreversibly inactivated.</text>
</comment>
<keyword evidence="3 9" id="KW-0963">Cytoplasm</keyword>
<dbReference type="GO" id="GO:0005737">
    <property type="term" value="C:cytoplasm"/>
    <property type="evidence" value="ECO:0007669"/>
    <property type="project" value="UniProtKB-SubCell"/>
</dbReference>
<dbReference type="PANTHER" id="PTHR10815:SF5">
    <property type="entry name" value="METHYLATED-DNA--PROTEIN-CYSTEINE METHYLTRANSFERASE"/>
    <property type="match status" value="1"/>
</dbReference>
<dbReference type="InterPro" id="IPR014048">
    <property type="entry name" value="MethylDNA_cys_MeTrfase_DNA-bd"/>
</dbReference>
<dbReference type="EMBL" id="FNZQ01000003">
    <property type="protein sequence ID" value="SEL12755.1"/>
    <property type="molecule type" value="Genomic_DNA"/>
</dbReference>
<dbReference type="InterPro" id="IPR036388">
    <property type="entry name" value="WH-like_DNA-bd_sf"/>
</dbReference>
<evidence type="ECO:0000256" key="7">
    <source>
        <dbReference type="ARBA" id="ARBA00023204"/>
    </source>
</evidence>
<keyword evidence="13" id="KW-1185">Reference proteome</keyword>
<dbReference type="GO" id="GO:0032259">
    <property type="term" value="P:methylation"/>
    <property type="evidence" value="ECO:0007669"/>
    <property type="project" value="UniProtKB-KW"/>
</dbReference>
<dbReference type="GO" id="GO:0003908">
    <property type="term" value="F:methylated-DNA-[protein]-cysteine S-methyltransferase activity"/>
    <property type="evidence" value="ECO:0007669"/>
    <property type="project" value="UniProtKB-UniRule"/>
</dbReference>
<dbReference type="FunFam" id="1.10.10.10:FF:000214">
    <property type="entry name" value="Methylated-DNA--protein-cysteine methyltransferase"/>
    <property type="match status" value="1"/>
</dbReference>
<accession>A0A1H7MQ02</accession>
<name>A0A1H7MQ02_9RHOB</name>
<comment type="subcellular location">
    <subcellularLocation>
        <location evidence="9">Cytoplasm</location>
    </subcellularLocation>
</comment>
<keyword evidence="4 9" id="KW-0489">Methyltransferase</keyword>
<dbReference type="SUPFAM" id="SSF53155">
    <property type="entry name" value="Methylated DNA-protein cysteine methyltransferase domain"/>
    <property type="match status" value="1"/>
</dbReference>
<evidence type="ECO:0000256" key="1">
    <source>
        <dbReference type="ARBA" id="ARBA00001286"/>
    </source>
</evidence>
<proteinExistence type="inferred from homology"/>
<dbReference type="CDD" id="cd06445">
    <property type="entry name" value="ATase"/>
    <property type="match status" value="1"/>
</dbReference>
<comment type="catalytic activity">
    <reaction evidence="8 9">
        <text>a 6-O-methyl-2'-deoxyguanosine in DNA + L-cysteinyl-[protein] = S-methyl-L-cysteinyl-[protein] + a 2'-deoxyguanosine in DNA</text>
        <dbReference type="Rhea" id="RHEA:24000"/>
        <dbReference type="Rhea" id="RHEA-COMP:10131"/>
        <dbReference type="Rhea" id="RHEA-COMP:10132"/>
        <dbReference type="Rhea" id="RHEA-COMP:11367"/>
        <dbReference type="Rhea" id="RHEA-COMP:11368"/>
        <dbReference type="ChEBI" id="CHEBI:29950"/>
        <dbReference type="ChEBI" id="CHEBI:82612"/>
        <dbReference type="ChEBI" id="CHEBI:85445"/>
        <dbReference type="ChEBI" id="CHEBI:85448"/>
        <dbReference type="EC" id="2.1.1.63"/>
    </reaction>
</comment>
<dbReference type="InterPro" id="IPR036631">
    <property type="entry name" value="MGMT_N_sf"/>
</dbReference>
<protein>
    <recommendedName>
        <fullName evidence="9">Methylated-DNA--protein-cysteine methyltransferase</fullName>
        <ecNumber evidence="9">2.1.1.63</ecNumber>
    </recommendedName>
    <alternativeName>
        <fullName evidence="9">6-O-methylguanine-DNA methyltransferase</fullName>
        <shortName evidence="9">MGMT</shortName>
    </alternativeName>
    <alternativeName>
        <fullName evidence="9">O-6-methylguanine-DNA-alkyltransferase</fullName>
    </alternativeName>
</protein>
<dbReference type="Proteomes" id="UP000199283">
    <property type="component" value="Unassembled WGS sequence"/>
</dbReference>
<evidence type="ECO:0000256" key="9">
    <source>
        <dbReference type="HAMAP-Rule" id="MF_00772"/>
    </source>
</evidence>
<gene>
    <name evidence="12" type="ORF">SAMN04488526_2004</name>
</gene>
<dbReference type="InterPro" id="IPR008332">
    <property type="entry name" value="MethylG_MeTrfase_N"/>
</dbReference>
<keyword evidence="7 9" id="KW-0234">DNA repair</keyword>
<evidence type="ECO:0000313" key="12">
    <source>
        <dbReference type="EMBL" id="SEL12755.1"/>
    </source>
</evidence>
<evidence type="ECO:0000259" key="10">
    <source>
        <dbReference type="Pfam" id="PF01035"/>
    </source>
</evidence>
<comment type="similarity">
    <text evidence="2 9">Belongs to the MGMT family.</text>
</comment>
<dbReference type="InterPro" id="IPR036217">
    <property type="entry name" value="MethylDNA_cys_MeTrfase_DNAb"/>
</dbReference>
<organism evidence="12 13">
    <name type="scientific">Jannaschia helgolandensis</name>
    <dbReference type="NCBI Taxonomy" id="188906"/>
    <lineage>
        <taxon>Bacteria</taxon>
        <taxon>Pseudomonadati</taxon>
        <taxon>Pseudomonadota</taxon>
        <taxon>Alphaproteobacteria</taxon>
        <taxon>Rhodobacterales</taxon>
        <taxon>Roseobacteraceae</taxon>
        <taxon>Jannaschia</taxon>
    </lineage>
</organism>
<evidence type="ECO:0000256" key="5">
    <source>
        <dbReference type="ARBA" id="ARBA00022679"/>
    </source>
</evidence>
<comment type="miscellaneous">
    <text evidence="9">This enzyme catalyzes only one turnover and therefore is not strictly catalytic. According to one definition, an enzyme is a biocatalyst that acts repeatedly and over many reaction cycles.</text>
</comment>
<evidence type="ECO:0000256" key="2">
    <source>
        <dbReference type="ARBA" id="ARBA00008711"/>
    </source>
</evidence>
<dbReference type="OrthoDB" id="9802228at2"/>
<sequence length="170" mass="18159">MIEPPLCFANHDSPVGPLLLAGDADTLHFLSFQDGHRAFGPKDGWARIDRAFDAVRKQLDAYFAGQLRVFDLPIRPRGTAFQMRVWHWLATIPFGETCSYGDMARALGCPGASRAVGAANGANPLPIILPCHRVIGASGKLTGFGGGIGRKAFLLLHEGAMPGGGQPRLL</sequence>
<feature type="domain" description="Methylguanine DNA methyltransferase ribonuclease-like" evidence="11">
    <location>
        <begin position="12"/>
        <end position="75"/>
    </location>
</feature>
<dbReference type="Pfam" id="PF02870">
    <property type="entry name" value="Methyltransf_1N"/>
    <property type="match status" value="1"/>
</dbReference>
<evidence type="ECO:0000256" key="8">
    <source>
        <dbReference type="ARBA" id="ARBA00049348"/>
    </source>
</evidence>
<dbReference type="Gene3D" id="1.10.10.10">
    <property type="entry name" value="Winged helix-like DNA-binding domain superfamily/Winged helix DNA-binding domain"/>
    <property type="match status" value="1"/>
</dbReference>
<dbReference type="STRING" id="188906.SAMN04488526_2004"/>
<dbReference type="InterPro" id="IPR001497">
    <property type="entry name" value="MethylDNA_cys_MeTrfase_AS"/>
</dbReference>